<name>A0A1H6SKU7_9DEIO</name>
<evidence type="ECO:0000313" key="3">
    <source>
        <dbReference type="Proteomes" id="UP000199223"/>
    </source>
</evidence>
<gene>
    <name evidence="2" type="ORF">SAMN04488058_101283</name>
</gene>
<dbReference type="Proteomes" id="UP000199223">
    <property type="component" value="Unassembled WGS sequence"/>
</dbReference>
<evidence type="ECO:0008006" key="4">
    <source>
        <dbReference type="Google" id="ProtNLM"/>
    </source>
</evidence>
<protein>
    <recommendedName>
        <fullName evidence="4">Collagen triple helix repeat-containing protein</fullName>
    </recommendedName>
</protein>
<evidence type="ECO:0000256" key="1">
    <source>
        <dbReference type="SAM" id="MobiDB-lite"/>
    </source>
</evidence>
<dbReference type="STRING" id="856736.SAMN04488058_101283"/>
<dbReference type="RefSeq" id="WP_092262720.1">
    <property type="nucleotide sequence ID" value="NZ_FNZA01000001.1"/>
</dbReference>
<keyword evidence="3" id="KW-1185">Reference proteome</keyword>
<proteinExistence type="predicted"/>
<organism evidence="2 3">
    <name type="scientific">Deinococcus reticulitermitis</name>
    <dbReference type="NCBI Taxonomy" id="856736"/>
    <lineage>
        <taxon>Bacteria</taxon>
        <taxon>Thermotogati</taxon>
        <taxon>Deinococcota</taxon>
        <taxon>Deinococci</taxon>
        <taxon>Deinococcales</taxon>
        <taxon>Deinococcaceae</taxon>
        <taxon>Deinococcus</taxon>
    </lineage>
</organism>
<evidence type="ECO:0000313" key="2">
    <source>
        <dbReference type="EMBL" id="SEI66514.1"/>
    </source>
</evidence>
<accession>A0A1H6SKU7</accession>
<feature type="region of interest" description="Disordered" evidence="1">
    <location>
        <begin position="108"/>
        <end position="133"/>
    </location>
</feature>
<reference evidence="3" key="1">
    <citation type="submission" date="2016-10" db="EMBL/GenBank/DDBJ databases">
        <authorList>
            <person name="Varghese N."/>
            <person name="Submissions S."/>
        </authorList>
    </citation>
    <scope>NUCLEOTIDE SEQUENCE [LARGE SCALE GENOMIC DNA]</scope>
    <source>
        <strain evidence="3">CGMCC 1.10218</strain>
    </source>
</reference>
<dbReference type="EMBL" id="FNZA01000001">
    <property type="protein sequence ID" value="SEI66514.1"/>
    <property type="molecule type" value="Genomic_DNA"/>
</dbReference>
<dbReference type="AlphaFoldDB" id="A0A1H6SKU7"/>
<sequence length="470" mass="47513">MTIKTRGIVEAGSEFRLPAGFFQGLTLASVAGPAFEFTEAGAAVAAGHTFGAGVVVIRRADDGSSDDSVFTLTEPGDGSGGVDGRGIASMTISGGRLTGTYTDGTAWDAGALPSGPTGAKGDKGDKGDPGPAATVTVGTVTTGAAGTQASVTNSGSSSAAVLNFTIPRGADGSGGSGGTLDPEAVQDLVGGMIRAGTGVGVVYDDAAGTVTVSASGGGGSASLPAGGTTGQRLTKLSPVDGDAGWMTPEGAVLSNLGTESWLPTERPTDTHNYFVVGPVVDGGGKGKIYTRFAIPLRAANVVGGERVRVAVVDLSAGFVVEARDYTLVAGQGEIRWDSLVTVPSGTRYAFVSGTLGSSYDDLAYRFFEAHGAYASPFANRLTAYSDTRLPATGAAYAMSSIDTSRRRVVLFYGENVAKNTRGSLDPVDFPVSTVAEAPARSGFMVVNDDAKTASLYWKFSDGSTKKLDLA</sequence>